<organism evidence="2 3">
    <name type="scientific">Umbra pygmaea</name>
    <name type="common">Eastern mudminnow</name>
    <dbReference type="NCBI Taxonomy" id="75934"/>
    <lineage>
        <taxon>Eukaryota</taxon>
        <taxon>Metazoa</taxon>
        <taxon>Chordata</taxon>
        <taxon>Craniata</taxon>
        <taxon>Vertebrata</taxon>
        <taxon>Euteleostomi</taxon>
        <taxon>Actinopterygii</taxon>
        <taxon>Neopterygii</taxon>
        <taxon>Teleostei</taxon>
        <taxon>Protacanthopterygii</taxon>
        <taxon>Esociformes</taxon>
        <taxon>Umbridae</taxon>
        <taxon>Umbra</taxon>
    </lineage>
</organism>
<evidence type="ECO:0000256" key="1">
    <source>
        <dbReference type="SAM" id="Phobius"/>
    </source>
</evidence>
<gene>
    <name evidence="2" type="ORF">UPYG_G00174350</name>
</gene>
<proteinExistence type="predicted"/>
<dbReference type="AlphaFoldDB" id="A0ABD0WPF1"/>
<feature type="transmembrane region" description="Helical" evidence="1">
    <location>
        <begin position="37"/>
        <end position="58"/>
    </location>
</feature>
<keyword evidence="1" id="KW-0812">Transmembrane</keyword>
<dbReference type="EMBL" id="JAGEUA010000005">
    <property type="protein sequence ID" value="KAL0978725.1"/>
    <property type="molecule type" value="Genomic_DNA"/>
</dbReference>
<evidence type="ECO:0000313" key="2">
    <source>
        <dbReference type="EMBL" id="KAL0978725.1"/>
    </source>
</evidence>
<keyword evidence="1" id="KW-0472">Membrane</keyword>
<evidence type="ECO:0000313" key="3">
    <source>
        <dbReference type="Proteomes" id="UP001557470"/>
    </source>
</evidence>
<comment type="caution">
    <text evidence="2">The sequence shown here is derived from an EMBL/GenBank/DDBJ whole genome shotgun (WGS) entry which is preliminary data.</text>
</comment>
<name>A0ABD0WPF1_UMBPY</name>
<feature type="transmembrane region" description="Helical" evidence="1">
    <location>
        <begin position="6"/>
        <end position="25"/>
    </location>
</feature>
<keyword evidence="1" id="KW-1133">Transmembrane helix</keyword>
<accession>A0ABD0WPF1</accession>
<dbReference type="Proteomes" id="UP001557470">
    <property type="component" value="Unassembled WGS sequence"/>
</dbReference>
<sequence>MRDGSQIVNGIFVALVLIPQLYVLTRPKSSRFCQQPLLNNLTACIALSFMATGFAVTFTLIDPVPQSFKAAYHGFGLVSFGQGLCTIVLTLKAKQCVETTPELYYLSLVLSLCCILTTVFVLVKGGVWIVTHRLP</sequence>
<protein>
    <submittedName>
        <fullName evidence="2">Uncharacterized protein</fullName>
    </submittedName>
</protein>
<keyword evidence="3" id="KW-1185">Reference proteome</keyword>
<feature type="transmembrane region" description="Helical" evidence="1">
    <location>
        <begin position="103"/>
        <end position="130"/>
    </location>
</feature>
<feature type="transmembrane region" description="Helical" evidence="1">
    <location>
        <begin position="70"/>
        <end position="91"/>
    </location>
</feature>
<reference evidence="2 3" key="1">
    <citation type="submission" date="2024-06" db="EMBL/GenBank/DDBJ databases">
        <authorList>
            <person name="Pan Q."/>
            <person name="Wen M."/>
            <person name="Jouanno E."/>
            <person name="Zahm M."/>
            <person name="Klopp C."/>
            <person name="Cabau C."/>
            <person name="Louis A."/>
            <person name="Berthelot C."/>
            <person name="Parey E."/>
            <person name="Roest Crollius H."/>
            <person name="Montfort J."/>
            <person name="Robinson-Rechavi M."/>
            <person name="Bouchez O."/>
            <person name="Lampietro C."/>
            <person name="Lopez Roques C."/>
            <person name="Donnadieu C."/>
            <person name="Postlethwait J."/>
            <person name="Bobe J."/>
            <person name="Verreycken H."/>
            <person name="Guiguen Y."/>
        </authorList>
    </citation>
    <scope>NUCLEOTIDE SEQUENCE [LARGE SCALE GENOMIC DNA]</scope>
    <source>
        <strain evidence="2">Up_M1</strain>
        <tissue evidence="2">Testis</tissue>
    </source>
</reference>